<evidence type="ECO:0000313" key="2">
    <source>
        <dbReference type="Proteomes" id="UP000046090"/>
    </source>
</evidence>
<proteinExistence type="predicted"/>
<organism evidence="1 2">
    <name type="scientific">Helicobacter heilmannii</name>
    <dbReference type="NCBI Taxonomy" id="35817"/>
    <lineage>
        <taxon>Bacteria</taxon>
        <taxon>Pseudomonadati</taxon>
        <taxon>Campylobacterota</taxon>
        <taxon>Epsilonproteobacteria</taxon>
        <taxon>Campylobacterales</taxon>
        <taxon>Helicobacteraceae</taxon>
        <taxon>Helicobacter</taxon>
    </lineage>
</organism>
<name>A0A0K2Y5I7_HELHE</name>
<evidence type="ECO:0000313" key="1">
    <source>
        <dbReference type="EMBL" id="CRI34108.1"/>
    </source>
</evidence>
<keyword evidence="2" id="KW-1185">Reference proteome</keyword>
<accession>A0A0K2Y5I7</accession>
<reference evidence="2" key="1">
    <citation type="submission" date="2014-12" db="EMBL/GenBank/DDBJ databases">
        <authorList>
            <person name="Smet A."/>
        </authorList>
    </citation>
    <scope>NUCLEOTIDE SEQUENCE [LARGE SCALE GENOMIC DNA]</scope>
</reference>
<gene>
    <name evidence="1" type="ORF">HHE01_09540</name>
</gene>
<protein>
    <submittedName>
        <fullName evidence="1">Uncharacterized protein</fullName>
    </submittedName>
</protein>
<dbReference type="Pfam" id="PF06518">
    <property type="entry name" value="DUF1104"/>
    <property type="match status" value="1"/>
</dbReference>
<dbReference type="AlphaFoldDB" id="A0A0K2Y5I7"/>
<dbReference type="Proteomes" id="UP000046090">
    <property type="component" value="Unassembled WGS sequence"/>
</dbReference>
<dbReference type="InterPro" id="IPR038310">
    <property type="entry name" value="DUF1104_sf"/>
</dbReference>
<dbReference type="InterPro" id="IPR009488">
    <property type="entry name" value="DUF1104"/>
</dbReference>
<sequence length="124" mass="13911">MAGKVAPEQVPDYRMELYKRTKHMNPVQRKKFYDKVFASADKNTANMTMEDFGKRMEAIRVAMKARIAKMTRAQFKESGLFWGGPGMGPHGHGMGTMGPFGPFACHCGEHHNPHNSPKPPKPSH</sequence>
<dbReference type="EMBL" id="CDMK01000001">
    <property type="protein sequence ID" value="CRI34108.1"/>
    <property type="molecule type" value="Genomic_DNA"/>
</dbReference>
<dbReference type="Gene3D" id="1.20.120.1430">
    <property type="entry name" value="HP0721 helical bundle"/>
    <property type="match status" value="1"/>
</dbReference>